<keyword evidence="1" id="KW-0175">Coiled coil</keyword>
<feature type="compositionally biased region" description="Low complexity" evidence="2">
    <location>
        <begin position="582"/>
        <end position="594"/>
    </location>
</feature>
<sequence length="594" mass="64864">MAAPSSPTVGQKVKIKAIEEVLPSKELLAHYKARIDQFEQEREELLHAVDRCAVHQDEAHRLEWENRKRADEVRELQKALSDAQQFLFEERQRLLHVQSENDELKLQEIQDRQRIQQLLAMTQPLEQTITHRQDGGPPCSVTVYPKPYPQHAQQQQQQPMRGGKSPQRGAEAGGSGERVLRTVFLPTVDCDFLLLKVESLQAQLNEQRQLHEERVAALLADRQLRAQEEERQRANLAAQVESLAKQVKQLEETLRITTREYILARREKQDAQAAAAAAQAQMVSDVAAARAELAAAQRQARAEVEKATAAADRSMRDYVDKFRDQVRSREEELMNLGSLHTATKAAADKRITELEGRVSRLLEANRQLELRRQLDVDGWAADVTALRKTLAAVDRKLLQMRLIDRLEDDERLDALLDQLEKRMPAPAGAASSGPAANRQQSAPAAGRRPAGAAAGGSKQQSARPKQQQQQRGGLGLRGVAGAGQGVRPAARDQRAANAAGRLAAAAAVAAEDSGGYDDMADGYESDTGVSSSSGTVPGSVKSGLAAELRGVRQQLQQLEVRAGNKARRALAGLPASSGGCGVSARAAGARRAVA</sequence>
<dbReference type="AlphaFoldDB" id="A0A383VMW0"/>
<dbReference type="InterPro" id="IPR037696">
    <property type="entry name" value="CCDC77"/>
</dbReference>
<feature type="compositionally biased region" description="Low complexity" evidence="2">
    <location>
        <begin position="424"/>
        <end position="471"/>
    </location>
</feature>
<keyword evidence="4" id="KW-1185">Reference proteome</keyword>
<dbReference type="PANTHER" id="PTHR22091:SF1">
    <property type="entry name" value="COILED-COIL DOMAIN-CONTAINING PROTEIN 77"/>
    <property type="match status" value="1"/>
</dbReference>
<reference evidence="3 4" key="1">
    <citation type="submission" date="2016-10" db="EMBL/GenBank/DDBJ databases">
        <authorList>
            <person name="Cai Z."/>
        </authorList>
    </citation>
    <scope>NUCLEOTIDE SEQUENCE [LARGE SCALE GENOMIC DNA]</scope>
</reference>
<evidence type="ECO:0000313" key="4">
    <source>
        <dbReference type="Proteomes" id="UP000256970"/>
    </source>
</evidence>
<feature type="region of interest" description="Disordered" evidence="2">
    <location>
        <begin position="424"/>
        <end position="493"/>
    </location>
</feature>
<evidence type="ECO:0000313" key="3">
    <source>
        <dbReference type="EMBL" id="SZX66263.1"/>
    </source>
</evidence>
<evidence type="ECO:0000256" key="1">
    <source>
        <dbReference type="SAM" id="Coils"/>
    </source>
</evidence>
<dbReference type="Proteomes" id="UP000256970">
    <property type="component" value="Unassembled WGS sequence"/>
</dbReference>
<feature type="compositionally biased region" description="Gly residues" evidence="2">
    <location>
        <begin position="472"/>
        <end position="484"/>
    </location>
</feature>
<dbReference type="STRING" id="3088.A0A383VMW0"/>
<feature type="coiled-coil region" evidence="1">
    <location>
        <begin position="344"/>
        <end position="371"/>
    </location>
</feature>
<evidence type="ECO:0000256" key="2">
    <source>
        <dbReference type="SAM" id="MobiDB-lite"/>
    </source>
</evidence>
<protein>
    <submittedName>
        <fullName evidence="3">Uncharacterized protein</fullName>
    </submittedName>
</protein>
<accession>A0A383VMW0</accession>
<organism evidence="3 4">
    <name type="scientific">Tetradesmus obliquus</name>
    <name type="common">Green alga</name>
    <name type="synonym">Acutodesmus obliquus</name>
    <dbReference type="NCBI Taxonomy" id="3088"/>
    <lineage>
        <taxon>Eukaryota</taxon>
        <taxon>Viridiplantae</taxon>
        <taxon>Chlorophyta</taxon>
        <taxon>core chlorophytes</taxon>
        <taxon>Chlorophyceae</taxon>
        <taxon>CS clade</taxon>
        <taxon>Sphaeropleales</taxon>
        <taxon>Scenedesmaceae</taxon>
        <taxon>Tetradesmus</taxon>
    </lineage>
</organism>
<feature type="region of interest" description="Disordered" evidence="2">
    <location>
        <begin position="575"/>
        <end position="594"/>
    </location>
</feature>
<feature type="coiled-coil region" evidence="1">
    <location>
        <begin position="190"/>
        <end position="310"/>
    </location>
</feature>
<dbReference type="PANTHER" id="PTHR22091">
    <property type="entry name" value="COILED-COIL DOMAIN-CONTAINING PROTEIN 77"/>
    <property type="match status" value="1"/>
</dbReference>
<gene>
    <name evidence="3" type="ORF">BQ4739_LOCUS6697</name>
</gene>
<name>A0A383VMW0_TETOB</name>
<feature type="region of interest" description="Disordered" evidence="2">
    <location>
        <begin position="129"/>
        <end position="175"/>
    </location>
</feature>
<dbReference type="EMBL" id="FNXT01000690">
    <property type="protein sequence ID" value="SZX66263.1"/>
    <property type="molecule type" value="Genomic_DNA"/>
</dbReference>
<proteinExistence type="predicted"/>